<evidence type="ECO:0000256" key="1">
    <source>
        <dbReference type="SAM" id="MobiDB-lite"/>
    </source>
</evidence>
<evidence type="ECO:0000313" key="2">
    <source>
        <dbReference type="EMBL" id="EMD30363.1"/>
    </source>
</evidence>
<feature type="region of interest" description="Disordered" evidence="1">
    <location>
        <begin position="20"/>
        <end position="87"/>
    </location>
</feature>
<keyword evidence="3" id="KW-1185">Reference proteome</keyword>
<reference evidence="2 3" key="1">
    <citation type="journal article" date="2012" name="Proc. Natl. Acad. Sci. U.S.A.">
        <title>Comparative genomics of Ceriporiopsis subvermispora and Phanerochaete chrysosporium provide insight into selective ligninolysis.</title>
        <authorList>
            <person name="Fernandez-Fueyo E."/>
            <person name="Ruiz-Duenas F.J."/>
            <person name="Ferreira P."/>
            <person name="Floudas D."/>
            <person name="Hibbett D.S."/>
            <person name="Canessa P."/>
            <person name="Larrondo L.F."/>
            <person name="James T.Y."/>
            <person name="Seelenfreund D."/>
            <person name="Lobos S."/>
            <person name="Polanco R."/>
            <person name="Tello M."/>
            <person name="Honda Y."/>
            <person name="Watanabe T."/>
            <person name="Watanabe T."/>
            <person name="Ryu J.S."/>
            <person name="Kubicek C.P."/>
            <person name="Schmoll M."/>
            <person name="Gaskell J."/>
            <person name="Hammel K.E."/>
            <person name="St John F.J."/>
            <person name="Vanden Wymelenberg A."/>
            <person name="Sabat G."/>
            <person name="Splinter BonDurant S."/>
            <person name="Syed K."/>
            <person name="Yadav J.S."/>
            <person name="Doddapaneni H."/>
            <person name="Subramanian V."/>
            <person name="Lavin J.L."/>
            <person name="Oguiza J.A."/>
            <person name="Perez G."/>
            <person name="Pisabarro A.G."/>
            <person name="Ramirez L."/>
            <person name="Santoyo F."/>
            <person name="Master E."/>
            <person name="Coutinho P.M."/>
            <person name="Henrissat B."/>
            <person name="Lombard V."/>
            <person name="Magnuson J.K."/>
            <person name="Kuees U."/>
            <person name="Hori C."/>
            <person name="Igarashi K."/>
            <person name="Samejima M."/>
            <person name="Held B.W."/>
            <person name="Barry K.W."/>
            <person name="LaButti K.M."/>
            <person name="Lapidus A."/>
            <person name="Lindquist E.A."/>
            <person name="Lucas S.M."/>
            <person name="Riley R."/>
            <person name="Salamov A.A."/>
            <person name="Hoffmeister D."/>
            <person name="Schwenk D."/>
            <person name="Hadar Y."/>
            <person name="Yarden O."/>
            <person name="de Vries R.P."/>
            <person name="Wiebenga A."/>
            <person name="Stenlid J."/>
            <person name="Eastwood D."/>
            <person name="Grigoriev I.V."/>
            <person name="Berka R.M."/>
            <person name="Blanchette R.A."/>
            <person name="Kersten P."/>
            <person name="Martinez A.T."/>
            <person name="Vicuna R."/>
            <person name="Cullen D."/>
        </authorList>
    </citation>
    <scope>NUCLEOTIDE SEQUENCE [LARGE SCALE GENOMIC DNA]</scope>
    <source>
        <strain evidence="2 3">B</strain>
    </source>
</reference>
<protein>
    <submittedName>
        <fullName evidence="2">Uncharacterized protein</fullName>
    </submittedName>
</protein>
<feature type="compositionally biased region" description="Basic and acidic residues" evidence="1">
    <location>
        <begin position="63"/>
        <end position="80"/>
    </location>
</feature>
<dbReference type="HOGENOM" id="CLU_2483150_0_0_1"/>
<feature type="compositionally biased region" description="Gly residues" evidence="1">
    <location>
        <begin position="22"/>
        <end position="35"/>
    </location>
</feature>
<accession>M2Q0H9</accession>
<gene>
    <name evidence="2" type="ORF">CERSUDRAFT_101477</name>
</gene>
<dbReference type="AlphaFoldDB" id="M2Q0H9"/>
<proteinExistence type="predicted"/>
<sequence length="87" mass="9208">MTPMATMIWEEAGDAAADVLGGALGDVGGGDGGDGADADSRDDPPRVDIAQPARAARYGLQDLRVDGREDEQRPAASDRVRRWRASR</sequence>
<organism evidence="2 3">
    <name type="scientific">Ceriporiopsis subvermispora (strain B)</name>
    <name type="common">White-rot fungus</name>
    <name type="synonym">Gelatoporia subvermispora</name>
    <dbReference type="NCBI Taxonomy" id="914234"/>
    <lineage>
        <taxon>Eukaryota</taxon>
        <taxon>Fungi</taxon>
        <taxon>Dikarya</taxon>
        <taxon>Basidiomycota</taxon>
        <taxon>Agaricomycotina</taxon>
        <taxon>Agaricomycetes</taxon>
        <taxon>Polyporales</taxon>
        <taxon>Gelatoporiaceae</taxon>
        <taxon>Gelatoporia</taxon>
    </lineage>
</organism>
<evidence type="ECO:0000313" key="3">
    <source>
        <dbReference type="Proteomes" id="UP000016930"/>
    </source>
</evidence>
<name>M2Q0H9_CERS8</name>
<dbReference type="Proteomes" id="UP000016930">
    <property type="component" value="Unassembled WGS sequence"/>
</dbReference>
<dbReference type="EMBL" id="KB446250">
    <property type="protein sequence ID" value="EMD30363.1"/>
    <property type="molecule type" value="Genomic_DNA"/>
</dbReference>